<organism evidence="2 3">
    <name type="scientific">Heracleum sosnowskyi</name>
    <dbReference type="NCBI Taxonomy" id="360622"/>
    <lineage>
        <taxon>Eukaryota</taxon>
        <taxon>Viridiplantae</taxon>
        <taxon>Streptophyta</taxon>
        <taxon>Embryophyta</taxon>
        <taxon>Tracheophyta</taxon>
        <taxon>Spermatophyta</taxon>
        <taxon>Magnoliopsida</taxon>
        <taxon>eudicotyledons</taxon>
        <taxon>Gunneridae</taxon>
        <taxon>Pentapetalae</taxon>
        <taxon>asterids</taxon>
        <taxon>campanulids</taxon>
        <taxon>Apiales</taxon>
        <taxon>Apiaceae</taxon>
        <taxon>Apioideae</taxon>
        <taxon>apioid superclade</taxon>
        <taxon>Tordylieae</taxon>
        <taxon>Tordyliinae</taxon>
        <taxon>Heracleum</taxon>
    </lineage>
</organism>
<keyword evidence="3" id="KW-1185">Reference proteome</keyword>
<sequence length="105" mass="11855">MAGEEARKDKILVGTRDEQVFSFDPSINYEPLKRYIVLTFSFFDSSSADSTESSASLFSDSESKTETMAKKEAQSQEDKILAGSIDKHFIWNDLVMFPTSDLQLQ</sequence>
<evidence type="ECO:0000313" key="2">
    <source>
        <dbReference type="EMBL" id="KAK1358102.1"/>
    </source>
</evidence>
<dbReference type="AlphaFoldDB" id="A0AAD8GZC9"/>
<reference evidence="2" key="2">
    <citation type="submission" date="2023-05" db="EMBL/GenBank/DDBJ databases">
        <authorList>
            <person name="Schelkunov M.I."/>
        </authorList>
    </citation>
    <scope>NUCLEOTIDE SEQUENCE</scope>
    <source>
        <strain evidence="2">Hsosn_3</strain>
        <tissue evidence="2">Leaf</tissue>
    </source>
</reference>
<accession>A0AAD8GZC9</accession>
<feature type="compositionally biased region" description="Low complexity" evidence="1">
    <location>
        <begin position="46"/>
        <end position="60"/>
    </location>
</feature>
<proteinExistence type="predicted"/>
<feature type="compositionally biased region" description="Basic and acidic residues" evidence="1">
    <location>
        <begin position="61"/>
        <end position="76"/>
    </location>
</feature>
<dbReference type="Proteomes" id="UP001237642">
    <property type="component" value="Unassembled WGS sequence"/>
</dbReference>
<reference evidence="2" key="1">
    <citation type="submission" date="2023-02" db="EMBL/GenBank/DDBJ databases">
        <title>Genome of toxic invasive species Heracleum sosnowskyi carries increased number of genes despite the absence of recent whole-genome duplications.</title>
        <authorList>
            <person name="Schelkunov M."/>
            <person name="Shtratnikova V."/>
            <person name="Makarenko M."/>
            <person name="Klepikova A."/>
            <person name="Omelchenko D."/>
            <person name="Novikova G."/>
            <person name="Obukhova E."/>
            <person name="Bogdanov V."/>
            <person name="Penin A."/>
            <person name="Logacheva M."/>
        </authorList>
    </citation>
    <scope>NUCLEOTIDE SEQUENCE</scope>
    <source>
        <strain evidence="2">Hsosn_3</strain>
        <tissue evidence="2">Leaf</tissue>
    </source>
</reference>
<comment type="caution">
    <text evidence="2">The sequence shown here is derived from an EMBL/GenBank/DDBJ whole genome shotgun (WGS) entry which is preliminary data.</text>
</comment>
<evidence type="ECO:0000313" key="3">
    <source>
        <dbReference type="Proteomes" id="UP001237642"/>
    </source>
</evidence>
<name>A0AAD8GZC9_9APIA</name>
<feature type="region of interest" description="Disordered" evidence="1">
    <location>
        <begin position="46"/>
        <end position="76"/>
    </location>
</feature>
<dbReference type="EMBL" id="JAUIZM010000011">
    <property type="protein sequence ID" value="KAK1358102.1"/>
    <property type="molecule type" value="Genomic_DNA"/>
</dbReference>
<evidence type="ECO:0000256" key="1">
    <source>
        <dbReference type="SAM" id="MobiDB-lite"/>
    </source>
</evidence>
<gene>
    <name evidence="2" type="ORF">POM88_051358</name>
</gene>
<protein>
    <submittedName>
        <fullName evidence="2">Uncharacterized protein</fullName>
    </submittedName>
</protein>